<keyword evidence="1" id="KW-1133">Transmembrane helix</keyword>
<protein>
    <submittedName>
        <fullName evidence="2">Uncharacterized protein</fullName>
    </submittedName>
</protein>
<organism evidence="2 3">
    <name type="scientific">Streptomyces tardus</name>
    <dbReference type="NCBI Taxonomy" id="2780544"/>
    <lineage>
        <taxon>Bacteria</taxon>
        <taxon>Bacillati</taxon>
        <taxon>Actinomycetota</taxon>
        <taxon>Actinomycetes</taxon>
        <taxon>Kitasatosporales</taxon>
        <taxon>Streptomycetaceae</taxon>
        <taxon>Streptomyces</taxon>
    </lineage>
</organism>
<proteinExistence type="predicted"/>
<evidence type="ECO:0000256" key="1">
    <source>
        <dbReference type="SAM" id="Phobius"/>
    </source>
</evidence>
<dbReference type="RefSeq" id="WP_211038507.1">
    <property type="nucleotide sequence ID" value="NZ_JAELVF020000001.1"/>
</dbReference>
<dbReference type="EMBL" id="JAELVF020000001">
    <property type="protein sequence ID" value="MBU7599024.1"/>
    <property type="molecule type" value="Genomic_DNA"/>
</dbReference>
<dbReference type="AlphaFoldDB" id="A0A949JI51"/>
<reference evidence="2" key="1">
    <citation type="submission" date="2021-06" db="EMBL/GenBank/DDBJ databases">
        <title>Sequencing of actinobacteria type strains.</title>
        <authorList>
            <person name="Nguyen G.-S."/>
            <person name="Wentzel A."/>
        </authorList>
    </citation>
    <scope>NUCLEOTIDE SEQUENCE</scope>
    <source>
        <strain evidence="2">P38-E01</strain>
    </source>
</reference>
<sequence length="52" mass="5636">MNLAGSAYALAHLAQGGEHVSEHSFSPFVIGGFGLGVLFLLLFLTTRFNRDR</sequence>
<gene>
    <name evidence="2" type="ORF">JGS22_015755</name>
</gene>
<keyword evidence="3" id="KW-1185">Reference proteome</keyword>
<comment type="caution">
    <text evidence="2">The sequence shown here is derived from an EMBL/GenBank/DDBJ whole genome shotgun (WGS) entry which is preliminary data.</text>
</comment>
<evidence type="ECO:0000313" key="2">
    <source>
        <dbReference type="EMBL" id="MBU7599024.1"/>
    </source>
</evidence>
<dbReference type="Proteomes" id="UP000694501">
    <property type="component" value="Unassembled WGS sequence"/>
</dbReference>
<keyword evidence="1" id="KW-0812">Transmembrane</keyword>
<evidence type="ECO:0000313" key="3">
    <source>
        <dbReference type="Proteomes" id="UP000694501"/>
    </source>
</evidence>
<keyword evidence="1" id="KW-0472">Membrane</keyword>
<feature type="transmembrane region" description="Helical" evidence="1">
    <location>
        <begin position="26"/>
        <end position="44"/>
    </location>
</feature>
<accession>A0A949JI51</accession>
<name>A0A949JI51_9ACTN</name>